<name>A0A6F9D9C2_9ASCI</name>
<reference evidence="2" key="1">
    <citation type="submission" date="2020-04" db="EMBL/GenBank/DDBJ databases">
        <authorList>
            <person name="Neveu A P."/>
        </authorList>
    </citation>
    <scope>NUCLEOTIDE SEQUENCE</scope>
    <source>
        <tissue evidence="2">Whole embryo</tissue>
    </source>
</reference>
<dbReference type="PANTHER" id="PTHR22028:SF5">
    <property type="entry name" value="COILED-COIL DOMAIN-CONTAINING PROTEIN 191"/>
    <property type="match status" value="1"/>
</dbReference>
<proteinExistence type="evidence at transcript level"/>
<dbReference type="InterPro" id="IPR052270">
    <property type="entry name" value="CACF_protein"/>
</dbReference>
<organism evidence="2">
    <name type="scientific">Phallusia mammillata</name>
    <dbReference type="NCBI Taxonomy" id="59560"/>
    <lineage>
        <taxon>Eukaryota</taxon>
        <taxon>Metazoa</taxon>
        <taxon>Chordata</taxon>
        <taxon>Tunicata</taxon>
        <taxon>Ascidiacea</taxon>
        <taxon>Phlebobranchia</taxon>
        <taxon>Ascidiidae</taxon>
        <taxon>Phallusia</taxon>
    </lineage>
</organism>
<dbReference type="AlphaFoldDB" id="A0A6F9D9C2"/>
<protein>
    <submittedName>
        <fullName evidence="2">Coiled-coil domain-containing protein 191</fullName>
    </submittedName>
</protein>
<feature type="compositionally biased region" description="Polar residues" evidence="1">
    <location>
        <begin position="459"/>
        <end position="488"/>
    </location>
</feature>
<accession>A0A6F9D9C2</accession>
<gene>
    <name evidence="2" type="primary">Ccdc191</name>
</gene>
<dbReference type="EMBL" id="LR783663">
    <property type="protein sequence ID" value="CAB3228413.1"/>
    <property type="molecule type" value="mRNA"/>
</dbReference>
<dbReference type="PANTHER" id="PTHR22028">
    <property type="entry name" value="SFI1 SPINDLE BODY DOMAIN-CONTAINING PROTEIN-RELATED"/>
    <property type="match status" value="1"/>
</dbReference>
<sequence length="771" mass="90482">MFANNFLHDEAQQEAEDIVSSWLTNKQCSELTGLDISSGEHLGEKPFSEHASLSSLLRDESDPSSSVACAAKSFLHQPNESDAVIRKLHSCLSFDGKDLLKEKANKKPSFVRPIMTMELRHQQVKEARKKRQEETARRQNMLMQKQQMKKVAEDIVKQEVKEEQMRKKMEEDAILQEMNRIRKIVQDQRKNAMKSQTTSAKPVENLNTKPEQTEINNQETQKHETNKTRNTIGAVHIDRSFLLEKMIQKRRRSTLKNFFVSWFRVVLDRKAAMGKAKALSEWNCTMRVWSAWRKYTIIQTSNRFLKLHETNIRQKKVQEHLADIKYSKAILRKYFRAWKTFVKANVYSKDIWQARESTKAKMEALLGAVVKKKTQKPVEDDLVVECFEDSSSVPPSVKEDSPVKFTATEKTQLKPKCKPAWQLTKADVKKMSKTQMLHLQPNLAAGDGHRVAPRKQKSQIHMSRVQQDNSSQHPLEVVDQNTETQHTASPLRKPTSKHQKKELVGTTKPRTLTEMEKRAEERAKRRQELLDRRKEKERGRAEQLEKEEEERLEKEKEEKQTKLREAQEAKKIKEQQLQAKKEFQAKMRALALTADGHYRKKLLLKFGINPWLNYIAKIKQMEDSAKKHWSSNVLETTFFMWLSASRKRCAIKQTKADNFCIYLTKKHAFKQWLAYGEIVFIQEKKADLHYSHVIKKKYLETWKLFTTNEQLQFFNNEELAQGHNEKRLLKLGFNLFLKHHRNLAREKDRSRHVSNMRRKIAELLPDFCPDE</sequence>
<evidence type="ECO:0000256" key="1">
    <source>
        <dbReference type="SAM" id="MobiDB-lite"/>
    </source>
</evidence>
<feature type="region of interest" description="Disordered" evidence="1">
    <location>
        <begin position="444"/>
        <end position="562"/>
    </location>
</feature>
<feature type="compositionally biased region" description="Basic and acidic residues" evidence="1">
    <location>
        <begin position="511"/>
        <end position="562"/>
    </location>
</feature>
<evidence type="ECO:0000313" key="2">
    <source>
        <dbReference type="EMBL" id="CAB3228413.1"/>
    </source>
</evidence>